<evidence type="ECO:0000256" key="5">
    <source>
        <dbReference type="ARBA" id="ARBA00022989"/>
    </source>
</evidence>
<keyword evidence="9" id="KW-1185">Reference proteome</keyword>
<evidence type="ECO:0008006" key="10">
    <source>
        <dbReference type="Google" id="ProtNLM"/>
    </source>
</evidence>
<evidence type="ECO:0000256" key="3">
    <source>
        <dbReference type="ARBA" id="ARBA00022475"/>
    </source>
</evidence>
<dbReference type="InterPro" id="IPR004776">
    <property type="entry name" value="Mem_transp_PIN-like"/>
</dbReference>
<gene>
    <name evidence="8" type="ORF">FHS48_003620</name>
</gene>
<feature type="transmembrane region" description="Helical" evidence="7">
    <location>
        <begin position="6"/>
        <end position="22"/>
    </location>
</feature>
<evidence type="ECO:0000256" key="2">
    <source>
        <dbReference type="ARBA" id="ARBA00022448"/>
    </source>
</evidence>
<dbReference type="Pfam" id="PF03547">
    <property type="entry name" value="Mem_trans"/>
    <property type="match status" value="1"/>
</dbReference>
<organism evidence="8 9">
    <name type="scientific">Novispirillum itersonii</name>
    <name type="common">Aquaspirillum itersonii</name>
    <dbReference type="NCBI Taxonomy" id="189"/>
    <lineage>
        <taxon>Bacteria</taxon>
        <taxon>Pseudomonadati</taxon>
        <taxon>Pseudomonadota</taxon>
        <taxon>Alphaproteobacteria</taxon>
        <taxon>Rhodospirillales</taxon>
        <taxon>Novispirillaceae</taxon>
        <taxon>Novispirillum</taxon>
    </lineage>
</organism>
<feature type="transmembrane region" description="Helical" evidence="7">
    <location>
        <begin position="291"/>
        <end position="310"/>
    </location>
</feature>
<feature type="transmembrane region" description="Helical" evidence="7">
    <location>
        <begin position="228"/>
        <end position="252"/>
    </location>
</feature>
<feature type="transmembrane region" description="Helical" evidence="7">
    <location>
        <begin position="124"/>
        <end position="149"/>
    </location>
</feature>
<feature type="transmembrane region" description="Helical" evidence="7">
    <location>
        <begin position="98"/>
        <end position="118"/>
    </location>
</feature>
<accession>A0A7W9ZIQ0</accession>
<keyword evidence="4 7" id="KW-0812">Transmembrane</keyword>
<dbReference type="GO" id="GO:0055085">
    <property type="term" value="P:transmembrane transport"/>
    <property type="evidence" value="ECO:0007669"/>
    <property type="project" value="InterPro"/>
</dbReference>
<comment type="caution">
    <text evidence="8">The sequence shown here is derived from an EMBL/GenBank/DDBJ whole genome shotgun (WGS) entry which is preliminary data.</text>
</comment>
<reference evidence="8 9" key="1">
    <citation type="submission" date="2020-08" db="EMBL/GenBank/DDBJ databases">
        <title>Genomic Encyclopedia of Type Strains, Phase IV (KMG-IV): sequencing the most valuable type-strain genomes for metagenomic binning, comparative biology and taxonomic classification.</title>
        <authorList>
            <person name="Goeker M."/>
        </authorList>
    </citation>
    <scope>NUCLEOTIDE SEQUENCE [LARGE SCALE GENOMIC DNA]</scope>
    <source>
        <strain evidence="8 9">DSM 11590</strain>
    </source>
</reference>
<evidence type="ECO:0000256" key="7">
    <source>
        <dbReference type="SAM" id="Phobius"/>
    </source>
</evidence>
<dbReference type="PANTHER" id="PTHR36838:SF3">
    <property type="entry name" value="TRANSPORTER AUXIN EFFLUX CARRIER EC FAMILY"/>
    <property type="match status" value="1"/>
</dbReference>
<feature type="transmembrane region" description="Helical" evidence="7">
    <location>
        <begin position="170"/>
        <end position="188"/>
    </location>
</feature>
<evidence type="ECO:0000313" key="8">
    <source>
        <dbReference type="EMBL" id="MBB6212171.1"/>
    </source>
</evidence>
<keyword evidence="5 7" id="KW-1133">Transmembrane helix</keyword>
<dbReference type="Proteomes" id="UP000544872">
    <property type="component" value="Unassembled WGS sequence"/>
</dbReference>
<dbReference type="PANTHER" id="PTHR36838">
    <property type="entry name" value="AUXIN EFFLUX CARRIER FAMILY PROTEIN"/>
    <property type="match status" value="1"/>
</dbReference>
<dbReference type="GO" id="GO:0016020">
    <property type="term" value="C:membrane"/>
    <property type="evidence" value="ECO:0007669"/>
    <property type="project" value="UniProtKB-SubCell"/>
</dbReference>
<evidence type="ECO:0000256" key="4">
    <source>
        <dbReference type="ARBA" id="ARBA00022692"/>
    </source>
</evidence>
<dbReference type="EMBL" id="JACIIX010000018">
    <property type="protein sequence ID" value="MBB6212171.1"/>
    <property type="molecule type" value="Genomic_DNA"/>
</dbReference>
<feature type="transmembrane region" description="Helical" evidence="7">
    <location>
        <begin position="194"/>
        <end position="216"/>
    </location>
</feature>
<dbReference type="AlphaFoldDB" id="A0A7W9ZIQ0"/>
<protein>
    <recommendedName>
        <fullName evidence="10">Transporter</fullName>
    </recommendedName>
</protein>
<proteinExistence type="predicted"/>
<dbReference type="RefSeq" id="WP_184265654.1">
    <property type="nucleotide sequence ID" value="NZ_JACIIX010000018.1"/>
</dbReference>
<feature type="transmembrane region" description="Helical" evidence="7">
    <location>
        <begin position="258"/>
        <end position="279"/>
    </location>
</feature>
<comment type="subcellular location">
    <subcellularLocation>
        <location evidence="1">Membrane</location>
        <topology evidence="1">Multi-pass membrane protein</topology>
    </subcellularLocation>
</comment>
<evidence type="ECO:0000256" key="1">
    <source>
        <dbReference type="ARBA" id="ARBA00004141"/>
    </source>
</evidence>
<evidence type="ECO:0000256" key="6">
    <source>
        <dbReference type="ARBA" id="ARBA00023136"/>
    </source>
</evidence>
<keyword evidence="6 7" id="KW-0472">Membrane</keyword>
<name>A0A7W9ZIQ0_NOVIT</name>
<feature type="transmembrane region" description="Helical" evidence="7">
    <location>
        <begin position="65"/>
        <end position="86"/>
    </location>
</feature>
<keyword evidence="2" id="KW-0813">Transport</keyword>
<keyword evidence="3" id="KW-1003">Cell membrane</keyword>
<evidence type="ECO:0000313" key="9">
    <source>
        <dbReference type="Proteomes" id="UP000544872"/>
    </source>
</evidence>
<sequence length="311" mass="32710">MLVNLGIVLPIFALILTGWIARRSGVLGPNATREVNRVVVYLALPALLFDIMAKAKPAEIWQPGFILAFTGGCAVIFAGTLLWRLWQRHSLADAAIDSLNASYANTGFMGFPLVLAVLGQQAMAATLIATIITVCILFGVAIILIEVGLQSKARGRDIVWKTALSLAKNPLLIAPALGAVVMLAGIPLPQPVESYLKLMGGAASPCALVALGLFLAQNSGRRPKAGNTVQVTLVVLKLFIHPAVTWVIAFPLLGLSPAVGGTAVLLAALPTGTGPFMLAEFYEREALLTGRVVLITTILSVATLSLYLALT</sequence>